<gene>
    <name evidence="1" type="ORF">SDC9_102362</name>
</gene>
<sequence length="52" mass="5718">MDISFNSTNEQLQTFLDAVYNQGKTMRVSGIAVDKEGVFTVSIVVYSSKGLE</sequence>
<protein>
    <submittedName>
        <fullName evidence="1">Uncharacterized protein</fullName>
    </submittedName>
</protein>
<proteinExistence type="predicted"/>
<dbReference type="AlphaFoldDB" id="A0A645AQM6"/>
<name>A0A645AQM6_9ZZZZ</name>
<dbReference type="EMBL" id="VSSQ01015329">
    <property type="protein sequence ID" value="MPM55565.1"/>
    <property type="molecule type" value="Genomic_DNA"/>
</dbReference>
<evidence type="ECO:0000313" key="1">
    <source>
        <dbReference type="EMBL" id="MPM55565.1"/>
    </source>
</evidence>
<comment type="caution">
    <text evidence="1">The sequence shown here is derived from an EMBL/GenBank/DDBJ whole genome shotgun (WGS) entry which is preliminary data.</text>
</comment>
<organism evidence="1">
    <name type="scientific">bioreactor metagenome</name>
    <dbReference type="NCBI Taxonomy" id="1076179"/>
    <lineage>
        <taxon>unclassified sequences</taxon>
        <taxon>metagenomes</taxon>
        <taxon>ecological metagenomes</taxon>
    </lineage>
</organism>
<accession>A0A645AQM6</accession>
<reference evidence="1" key="1">
    <citation type="submission" date="2019-08" db="EMBL/GenBank/DDBJ databases">
        <authorList>
            <person name="Kucharzyk K."/>
            <person name="Murdoch R.W."/>
            <person name="Higgins S."/>
            <person name="Loffler F."/>
        </authorList>
    </citation>
    <scope>NUCLEOTIDE SEQUENCE</scope>
</reference>